<reference evidence="1" key="1">
    <citation type="submission" date="2022-11" db="EMBL/GenBank/DDBJ databases">
        <authorList>
            <person name="Hyden B.L."/>
            <person name="Feng K."/>
            <person name="Yates T."/>
            <person name="Jawdy S."/>
            <person name="Smart L.B."/>
            <person name="Muchero W."/>
        </authorList>
    </citation>
    <scope>NUCLEOTIDE SEQUENCE</scope>
    <source>
        <tissue evidence="1">Shoot tip</tissue>
    </source>
</reference>
<accession>A0A9Q1ALR0</accession>
<name>A0A9Q1ALR0_9ROSI</name>
<keyword evidence="2" id="KW-1185">Reference proteome</keyword>
<reference evidence="1" key="2">
    <citation type="journal article" date="2023" name="Int. J. Mol. Sci.">
        <title>De Novo Assembly and Annotation of 11 Diverse Shrub Willow (Salix) Genomes Reveals Novel Gene Organization in Sex-Linked Regions.</title>
        <authorList>
            <person name="Hyden B."/>
            <person name="Feng K."/>
            <person name="Yates T.B."/>
            <person name="Jawdy S."/>
            <person name="Cereghino C."/>
            <person name="Smart L.B."/>
            <person name="Muchero W."/>
        </authorList>
    </citation>
    <scope>NUCLEOTIDE SEQUENCE</scope>
    <source>
        <tissue evidence="1">Shoot tip</tissue>
    </source>
</reference>
<sequence>MACMKLGSKSDAFQKQGQA</sequence>
<dbReference type="EMBL" id="JAPFFM010000001">
    <property type="protein sequence ID" value="KAJ6775933.1"/>
    <property type="molecule type" value="Genomic_DNA"/>
</dbReference>
<protein>
    <submittedName>
        <fullName evidence="1">Uncharacterized protein</fullName>
    </submittedName>
</protein>
<evidence type="ECO:0000313" key="2">
    <source>
        <dbReference type="Proteomes" id="UP001151752"/>
    </source>
</evidence>
<dbReference type="AlphaFoldDB" id="A0A9Q1ALR0"/>
<proteinExistence type="predicted"/>
<organism evidence="1 2">
    <name type="scientific">Salix koriyanagi</name>
    <dbReference type="NCBI Taxonomy" id="2511006"/>
    <lineage>
        <taxon>Eukaryota</taxon>
        <taxon>Viridiplantae</taxon>
        <taxon>Streptophyta</taxon>
        <taxon>Embryophyta</taxon>
        <taxon>Tracheophyta</taxon>
        <taxon>Spermatophyta</taxon>
        <taxon>Magnoliopsida</taxon>
        <taxon>eudicotyledons</taxon>
        <taxon>Gunneridae</taxon>
        <taxon>Pentapetalae</taxon>
        <taxon>rosids</taxon>
        <taxon>fabids</taxon>
        <taxon>Malpighiales</taxon>
        <taxon>Salicaceae</taxon>
        <taxon>Saliceae</taxon>
        <taxon>Salix</taxon>
    </lineage>
</organism>
<gene>
    <name evidence="1" type="ORF">OIU74_000177</name>
</gene>
<dbReference type="Proteomes" id="UP001151752">
    <property type="component" value="Chromosome 16"/>
</dbReference>
<feature type="non-terminal residue" evidence="1">
    <location>
        <position position="19"/>
    </location>
</feature>
<comment type="caution">
    <text evidence="1">The sequence shown here is derived from an EMBL/GenBank/DDBJ whole genome shotgun (WGS) entry which is preliminary data.</text>
</comment>
<evidence type="ECO:0000313" key="1">
    <source>
        <dbReference type="EMBL" id="KAJ6775933.1"/>
    </source>
</evidence>